<protein>
    <submittedName>
        <fullName evidence="1">Uncharacterized protein</fullName>
    </submittedName>
</protein>
<dbReference type="EMBL" id="BSCQ01000047">
    <property type="protein sequence ID" value="GLH45910.1"/>
    <property type="molecule type" value="Genomic_DNA"/>
</dbReference>
<organism evidence="1 2">
    <name type="scientific">Pseudomonas atacamensis</name>
    <dbReference type="NCBI Taxonomy" id="2565368"/>
    <lineage>
        <taxon>Bacteria</taxon>
        <taxon>Pseudomonadati</taxon>
        <taxon>Pseudomonadota</taxon>
        <taxon>Gammaproteobacteria</taxon>
        <taxon>Pseudomonadales</taxon>
        <taxon>Pseudomonadaceae</taxon>
        <taxon>Pseudomonas</taxon>
    </lineage>
</organism>
<sequence>MLFQIDLCGDLRGMCHYSDANIHTMTIRRLLVPFGLRGTLFFYSQVKDIDSITGSSQSSRGG</sequence>
<dbReference type="Proteomes" id="UP001145022">
    <property type="component" value="Unassembled WGS sequence"/>
</dbReference>
<name>A0ABQ5PQR7_9PSED</name>
<accession>A0ABQ5PQR7</accession>
<gene>
    <name evidence="1" type="ORF">RS3R1_49980</name>
</gene>
<reference evidence="1" key="2">
    <citation type="submission" date="2022-11" db="EMBL/GenBank/DDBJ databases">
        <title>Draft genome sequencing of Pseudomonas atacamensis RS3R1.</title>
        <authorList>
            <person name="Furuya T."/>
            <person name="Kaneko H."/>
        </authorList>
    </citation>
    <scope>NUCLEOTIDE SEQUENCE</scope>
    <source>
        <strain evidence="1">RS3R-1</strain>
    </source>
</reference>
<reference evidence="1" key="3">
    <citation type="journal article" date="2023" name="J. Biotechnol.">
        <title>Draft Genome Sequences of Endophytic Pseudomonas Strains, Isolated from the Interior of Brassicaceae Plants.</title>
        <authorList>
            <person name="Kaneko H."/>
            <person name="Furuya T."/>
        </authorList>
    </citation>
    <scope>NUCLEOTIDE SEQUENCE</scope>
    <source>
        <strain evidence="1">RS3R-1</strain>
    </source>
</reference>
<comment type="caution">
    <text evidence="1">The sequence shown here is derived from an EMBL/GenBank/DDBJ whole genome shotgun (WGS) entry which is preliminary data.</text>
</comment>
<evidence type="ECO:0000313" key="2">
    <source>
        <dbReference type="Proteomes" id="UP001145022"/>
    </source>
</evidence>
<keyword evidence="2" id="KW-1185">Reference proteome</keyword>
<evidence type="ECO:0000313" key="1">
    <source>
        <dbReference type="EMBL" id="GLH45910.1"/>
    </source>
</evidence>
<proteinExistence type="predicted"/>
<reference evidence="1" key="1">
    <citation type="journal article" date="2021" name="Sci. Rep.">
        <title>An efficient direct screening system for microorganisms that activate plant immune responses based on plant-microbe interactions using cultured plant cells.</title>
        <authorList>
            <person name="Kurokawa M."/>
            <person name="Nakano M."/>
            <person name="Kitahata N."/>
            <person name="Kuchitsu K."/>
            <person name="Furuya T."/>
        </authorList>
    </citation>
    <scope>NUCLEOTIDE SEQUENCE</scope>
    <source>
        <strain evidence="1">RS3R-1</strain>
    </source>
</reference>